<dbReference type="AlphaFoldDB" id="A0A1Q3ALN0"/>
<evidence type="ECO:0000313" key="3">
    <source>
        <dbReference type="Proteomes" id="UP000187406"/>
    </source>
</evidence>
<protein>
    <submittedName>
        <fullName evidence="2">Uncharacterized protein</fullName>
    </submittedName>
</protein>
<organism evidence="2 3">
    <name type="scientific">Cephalotus follicularis</name>
    <name type="common">Albany pitcher plant</name>
    <dbReference type="NCBI Taxonomy" id="3775"/>
    <lineage>
        <taxon>Eukaryota</taxon>
        <taxon>Viridiplantae</taxon>
        <taxon>Streptophyta</taxon>
        <taxon>Embryophyta</taxon>
        <taxon>Tracheophyta</taxon>
        <taxon>Spermatophyta</taxon>
        <taxon>Magnoliopsida</taxon>
        <taxon>eudicotyledons</taxon>
        <taxon>Gunneridae</taxon>
        <taxon>Pentapetalae</taxon>
        <taxon>rosids</taxon>
        <taxon>fabids</taxon>
        <taxon>Oxalidales</taxon>
        <taxon>Cephalotaceae</taxon>
        <taxon>Cephalotus</taxon>
    </lineage>
</organism>
<comment type="caution">
    <text evidence="2">The sequence shown here is derived from an EMBL/GenBank/DDBJ whole genome shotgun (WGS) entry which is preliminary data.</text>
</comment>
<dbReference type="InParanoid" id="A0A1Q3ALN0"/>
<keyword evidence="3" id="KW-1185">Reference proteome</keyword>
<reference evidence="3" key="1">
    <citation type="submission" date="2016-04" db="EMBL/GenBank/DDBJ databases">
        <title>Cephalotus genome sequencing.</title>
        <authorList>
            <person name="Fukushima K."/>
            <person name="Hasebe M."/>
            <person name="Fang X."/>
        </authorList>
    </citation>
    <scope>NUCLEOTIDE SEQUENCE [LARGE SCALE GENOMIC DNA]</scope>
    <source>
        <strain evidence="3">cv. St1</strain>
    </source>
</reference>
<name>A0A1Q3ALN0_CEPFO</name>
<sequence length="234" mass="25592">MDLNSEFDVVVQTTSQKEPFPSLEEAFSTVNQESRRNDEKQSPIIERSALVSSNAAPRNSERPVVKCDHFGKLYHTKETCWKIIGRPPGPNPTSPNKYKGKGHPQAHKAQTMSVFAGDSVATCALTGSTLKKKIQQIIREMMGSISSSHIASTTATHSAPPTQQFSGISISSNSWVIDSGETDHMTGFSGQFKPYTPCYGKDKVLLADGYFSAISSILGQIQSLIYSAWSQFPK</sequence>
<dbReference type="EMBL" id="BDDD01000004">
    <property type="protein sequence ID" value="GAV56651.1"/>
    <property type="molecule type" value="Genomic_DNA"/>
</dbReference>
<dbReference type="OrthoDB" id="1631085at2759"/>
<feature type="region of interest" description="Disordered" evidence="1">
    <location>
        <begin position="84"/>
        <end position="104"/>
    </location>
</feature>
<evidence type="ECO:0000313" key="2">
    <source>
        <dbReference type="EMBL" id="GAV56651.1"/>
    </source>
</evidence>
<dbReference type="Proteomes" id="UP000187406">
    <property type="component" value="Unassembled WGS sequence"/>
</dbReference>
<evidence type="ECO:0000256" key="1">
    <source>
        <dbReference type="SAM" id="MobiDB-lite"/>
    </source>
</evidence>
<proteinExistence type="predicted"/>
<accession>A0A1Q3ALN0</accession>
<feature type="region of interest" description="Disordered" evidence="1">
    <location>
        <begin position="1"/>
        <end position="59"/>
    </location>
</feature>
<dbReference type="PANTHER" id="PTHR34222:SF79">
    <property type="entry name" value="RETROVIRUS-RELATED POL POLYPROTEIN FROM TRANSPOSON TNT 1-94"/>
    <property type="match status" value="1"/>
</dbReference>
<gene>
    <name evidence="2" type="ORF">CFOL_v3_00193</name>
</gene>
<dbReference type="PANTHER" id="PTHR34222">
    <property type="entry name" value="GAG_PRE-INTEGRS DOMAIN-CONTAINING PROTEIN"/>
    <property type="match status" value="1"/>
</dbReference>